<comment type="subcellular location">
    <subcellularLocation>
        <location evidence="1">Membrane</location>
    </subcellularLocation>
</comment>
<dbReference type="EMBL" id="MU007024">
    <property type="protein sequence ID" value="KAF2432771.1"/>
    <property type="molecule type" value="Genomic_DNA"/>
</dbReference>
<keyword evidence="10" id="KW-1185">Reference proteome</keyword>
<keyword evidence="3" id="KW-0808">Transferase</keyword>
<dbReference type="InterPro" id="IPR029044">
    <property type="entry name" value="Nucleotide-diphossugar_trans"/>
</dbReference>
<dbReference type="GO" id="GO:0016020">
    <property type="term" value="C:membrane"/>
    <property type="evidence" value="ECO:0007669"/>
    <property type="project" value="UniProtKB-SubCell"/>
</dbReference>
<evidence type="ECO:0000256" key="1">
    <source>
        <dbReference type="ARBA" id="ARBA00004370"/>
    </source>
</evidence>
<keyword evidence="7" id="KW-0325">Glycoprotein</keyword>
<dbReference type="Pfam" id="PF13641">
    <property type="entry name" value="Glyco_tranf_2_3"/>
    <property type="match status" value="1"/>
</dbReference>
<dbReference type="PANTHER" id="PTHR47844">
    <property type="entry name" value="SYNTHASE CPS1, PUTATIVE (AFU_ORTHOLOGUE AFUA_7G02500)-RELATED"/>
    <property type="match status" value="1"/>
</dbReference>
<feature type="transmembrane region" description="Helical" evidence="8">
    <location>
        <begin position="315"/>
        <end position="338"/>
    </location>
</feature>
<protein>
    <submittedName>
        <fullName evidence="9">Uncharacterized protein</fullName>
    </submittedName>
</protein>
<accession>A0A9P4U0T2</accession>
<sequence length="537" mass="61017">MPIIYPDFLFIFLFLFKYLRLIVHSFSVGLYKPAPVSAHPTFDRSDCTVILPTVEPTNVYFKRCLRSVLANNPRALLIVTVGKENFRHAEEVVAPFRKSHPKVTIQVTKAPKANKRTQIVAALPEVHTEITVLVDDHVSWPSTNFLPAILAPFEDDGVGIVGVNNSGRRLHNGFSFAGFWNMVGNLYLERHNWDSKATLAIDGGLYVVAGRTSASRSSILKDPKFSAEFVNERFFFGLFGPLNADDDNFVTRWAMKHGWKIWYQESEDARIETTIGDYPKFLSQCLRWARTTWRSNAAALFTDRTVYRKHPWCTYAVYLVSFFNFALAYDAGLIYLLGKTSFHSQASVNALLLWVCLAKLVKVRSYFYKYPSDLVYAPAYIAFIYYHCFIKLWAGLTFWETSWGSRPLHTYGDDIDAREPKQSYPVTNKLGSMKPKSSILHTKTEVKKRVTIPQHPKLGGDMDIEETQGYEEDMELSQGPNGTQVVLPNASGTKRWFWEKQGRMGMLATGVGEATMQVTSKVEKQVRMGGLVRSKTD</sequence>
<reference evidence="9" key="1">
    <citation type="journal article" date="2020" name="Stud. Mycol.">
        <title>101 Dothideomycetes genomes: a test case for predicting lifestyles and emergence of pathogens.</title>
        <authorList>
            <person name="Haridas S."/>
            <person name="Albert R."/>
            <person name="Binder M."/>
            <person name="Bloem J."/>
            <person name="Labutti K."/>
            <person name="Salamov A."/>
            <person name="Andreopoulos B."/>
            <person name="Baker S."/>
            <person name="Barry K."/>
            <person name="Bills G."/>
            <person name="Bluhm B."/>
            <person name="Cannon C."/>
            <person name="Castanera R."/>
            <person name="Culley D."/>
            <person name="Daum C."/>
            <person name="Ezra D."/>
            <person name="Gonzalez J."/>
            <person name="Henrissat B."/>
            <person name="Kuo A."/>
            <person name="Liang C."/>
            <person name="Lipzen A."/>
            <person name="Lutzoni F."/>
            <person name="Magnuson J."/>
            <person name="Mondo S."/>
            <person name="Nolan M."/>
            <person name="Ohm R."/>
            <person name="Pangilinan J."/>
            <person name="Park H.-J."/>
            <person name="Ramirez L."/>
            <person name="Alfaro M."/>
            <person name="Sun H."/>
            <person name="Tritt A."/>
            <person name="Yoshinaga Y."/>
            <person name="Zwiers L.-H."/>
            <person name="Turgeon B."/>
            <person name="Goodwin S."/>
            <person name="Spatafora J."/>
            <person name="Crous P."/>
            <person name="Grigoriev I."/>
        </authorList>
    </citation>
    <scope>NUCLEOTIDE SEQUENCE</scope>
    <source>
        <strain evidence="9">CBS 130266</strain>
    </source>
</reference>
<dbReference type="PANTHER" id="PTHR47844:SF1">
    <property type="entry name" value="EXOSTOSIN-LIKE 2"/>
    <property type="match status" value="1"/>
</dbReference>
<dbReference type="Proteomes" id="UP000800235">
    <property type="component" value="Unassembled WGS sequence"/>
</dbReference>
<dbReference type="AlphaFoldDB" id="A0A9P4U0T2"/>
<dbReference type="GO" id="GO:0016757">
    <property type="term" value="F:glycosyltransferase activity"/>
    <property type="evidence" value="ECO:0007669"/>
    <property type="project" value="UniProtKB-KW"/>
</dbReference>
<dbReference type="InterPro" id="IPR052427">
    <property type="entry name" value="Glycosyltrans_GT2/GT47"/>
</dbReference>
<keyword evidence="6 8" id="KW-0472">Membrane</keyword>
<dbReference type="OrthoDB" id="2849215at2759"/>
<evidence type="ECO:0000256" key="7">
    <source>
        <dbReference type="ARBA" id="ARBA00023180"/>
    </source>
</evidence>
<evidence type="ECO:0000313" key="10">
    <source>
        <dbReference type="Proteomes" id="UP000800235"/>
    </source>
</evidence>
<evidence type="ECO:0000256" key="3">
    <source>
        <dbReference type="ARBA" id="ARBA00022679"/>
    </source>
</evidence>
<evidence type="ECO:0000313" key="9">
    <source>
        <dbReference type="EMBL" id="KAF2432771.1"/>
    </source>
</evidence>
<evidence type="ECO:0000256" key="5">
    <source>
        <dbReference type="ARBA" id="ARBA00022989"/>
    </source>
</evidence>
<dbReference type="CDD" id="cd06434">
    <property type="entry name" value="GT2_HAS"/>
    <property type="match status" value="1"/>
</dbReference>
<keyword evidence="2" id="KW-0328">Glycosyltransferase</keyword>
<keyword evidence="5 8" id="KW-1133">Transmembrane helix</keyword>
<evidence type="ECO:0000256" key="4">
    <source>
        <dbReference type="ARBA" id="ARBA00022692"/>
    </source>
</evidence>
<keyword evidence="4 8" id="KW-0812">Transmembrane</keyword>
<proteinExistence type="predicted"/>
<evidence type="ECO:0000256" key="2">
    <source>
        <dbReference type="ARBA" id="ARBA00022676"/>
    </source>
</evidence>
<evidence type="ECO:0000256" key="6">
    <source>
        <dbReference type="ARBA" id="ARBA00023136"/>
    </source>
</evidence>
<organism evidence="9 10">
    <name type="scientific">Tothia fuscella</name>
    <dbReference type="NCBI Taxonomy" id="1048955"/>
    <lineage>
        <taxon>Eukaryota</taxon>
        <taxon>Fungi</taxon>
        <taxon>Dikarya</taxon>
        <taxon>Ascomycota</taxon>
        <taxon>Pezizomycotina</taxon>
        <taxon>Dothideomycetes</taxon>
        <taxon>Pleosporomycetidae</taxon>
        <taxon>Venturiales</taxon>
        <taxon>Cylindrosympodiaceae</taxon>
        <taxon>Tothia</taxon>
    </lineage>
</organism>
<gene>
    <name evidence="9" type="ORF">EJ08DRAFT_584889</name>
</gene>
<evidence type="ECO:0000256" key="8">
    <source>
        <dbReference type="SAM" id="Phobius"/>
    </source>
</evidence>
<name>A0A9P4U0T2_9PEZI</name>
<feature type="transmembrane region" description="Helical" evidence="8">
    <location>
        <begin position="379"/>
        <end position="399"/>
    </location>
</feature>
<comment type="caution">
    <text evidence="9">The sequence shown here is derived from an EMBL/GenBank/DDBJ whole genome shotgun (WGS) entry which is preliminary data.</text>
</comment>
<dbReference type="SUPFAM" id="SSF53448">
    <property type="entry name" value="Nucleotide-diphospho-sugar transferases"/>
    <property type="match status" value="1"/>
</dbReference>